<dbReference type="InterPro" id="IPR002328">
    <property type="entry name" value="ADH_Zn_CS"/>
</dbReference>
<dbReference type="PANTHER" id="PTHR43161:SF9">
    <property type="entry name" value="SORBITOL DEHYDROGENASE"/>
    <property type="match status" value="1"/>
</dbReference>
<evidence type="ECO:0000256" key="4">
    <source>
        <dbReference type="ARBA" id="ARBA00022833"/>
    </source>
</evidence>
<dbReference type="InterPro" id="IPR013149">
    <property type="entry name" value="ADH-like_C"/>
</dbReference>
<keyword evidence="5" id="KW-0560">Oxidoreductase</keyword>
<dbReference type="EMBL" id="CAMXCT010001879">
    <property type="protein sequence ID" value="CAI3993805.1"/>
    <property type="molecule type" value="Genomic_DNA"/>
</dbReference>
<dbReference type="InterPro" id="IPR020843">
    <property type="entry name" value="ER"/>
</dbReference>
<evidence type="ECO:0000256" key="5">
    <source>
        <dbReference type="ARBA" id="ARBA00023002"/>
    </source>
</evidence>
<dbReference type="GO" id="GO:0016616">
    <property type="term" value="F:oxidoreductase activity, acting on the CH-OH group of donors, NAD or NADP as acceptor"/>
    <property type="evidence" value="ECO:0007669"/>
    <property type="project" value="InterPro"/>
</dbReference>
<evidence type="ECO:0000256" key="7">
    <source>
        <dbReference type="RuleBase" id="RU361277"/>
    </source>
</evidence>
<comment type="cofactor">
    <cofactor evidence="1 7">
        <name>Zn(2+)</name>
        <dbReference type="ChEBI" id="CHEBI:29105"/>
    </cofactor>
</comment>
<evidence type="ECO:0000313" key="10">
    <source>
        <dbReference type="EMBL" id="CAL4781117.1"/>
    </source>
</evidence>
<dbReference type="Proteomes" id="UP001152797">
    <property type="component" value="Unassembled WGS sequence"/>
</dbReference>
<evidence type="ECO:0000256" key="2">
    <source>
        <dbReference type="ARBA" id="ARBA00008072"/>
    </source>
</evidence>
<protein>
    <submittedName>
        <fullName evidence="10">Sorbitol dehydrogenase-like protein</fullName>
    </submittedName>
</protein>
<evidence type="ECO:0000259" key="8">
    <source>
        <dbReference type="SMART" id="SM00829"/>
    </source>
</evidence>
<dbReference type="Pfam" id="PF00107">
    <property type="entry name" value="ADH_zinc_N"/>
    <property type="match status" value="1"/>
</dbReference>
<comment type="caution">
    <text evidence="9">The sequence shown here is derived from an EMBL/GenBank/DDBJ whole genome shotgun (WGS) entry which is preliminary data.</text>
</comment>
<dbReference type="PROSITE" id="PS00059">
    <property type="entry name" value="ADH_ZINC"/>
    <property type="match status" value="1"/>
</dbReference>
<gene>
    <name evidence="9" type="ORF">C1SCF055_LOCUS20516</name>
</gene>
<keyword evidence="3 7" id="KW-0479">Metal-binding</keyword>
<dbReference type="SUPFAM" id="SSF50129">
    <property type="entry name" value="GroES-like"/>
    <property type="match status" value="1"/>
</dbReference>
<dbReference type="AlphaFoldDB" id="A0A9P1CLV8"/>
<dbReference type="SUPFAM" id="SSF51735">
    <property type="entry name" value="NAD(P)-binding Rossmann-fold domains"/>
    <property type="match status" value="1"/>
</dbReference>
<organism evidence="9">
    <name type="scientific">Cladocopium goreaui</name>
    <dbReference type="NCBI Taxonomy" id="2562237"/>
    <lineage>
        <taxon>Eukaryota</taxon>
        <taxon>Sar</taxon>
        <taxon>Alveolata</taxon>
        <taxon>Dinophyceae</taxon>
        <taxon>Suessiales</taxon>
        <taxon>Symbiodiniaceae</taxon>
        <taxon>Cladocopium</taxon>
    </lineage>
</organism>
<dbReference type="FunFam" id="3.40.50.720:FF:000068">
    <property type="entry name" value="Sorbitol dehydrogenase"/>
    <property type="match status" value="1"/>
</dbReference>
<dbReference type="EMBL" id="CAMXCT030001879">
    <property type="protein sequence ID" value="CAL4781117.1"/>
    <property type="molecule type" value="Genomic_DNA"/>
</dbReference>
<keyword evidence="6" id="KW-0520">NAD</keyword>
<evidence type="ECO:0000256" key="6">
    <source>
        <dbReference type="ARBA" id="ARBA00023027"/>
    </source>
</evidence>
<evidence type="ECO:0000256" key="1">
    <source>
        <dbReference type="ARBA" id="ARBA00001947"/>
    </source>
</evidence>
<dbReference type="InterPro" id="IPR045306">
    <property type="entry name" value="SDH-like"/>
</dbReference>
<accession>A0A9P1CLV8</accession>
<proteinExistence type="inferred from homology"/>
<sequence length="372" mass="39857">MAAMAGYPADVPEAVDVAVLDGLRSMRLRKRPINAPKEDEVQLQINCVGICGSDMAYWSKGMAGGFVPLDFSEEGLNQGYCGQMGHECSGTVKAVGGKVSHLQVGDRVAMEPGVPCSDCKLCRNGRYNLCPRMRFIGSAVNRVPGALCRKFNHKASYCYKLPPNVSLQEGAMLEPLCVSLQGVTRAKVGCGHHVFVSGAGPIGLMTAMCAKAAGAATVTITDMVESKLEKAKEIGADFTLKADTPNLHEALEAFIGEKFDMSFECCGVPAALNSCIEVTVPGGTVCVVANMPKQVPLDLQVACRHEVDIIGVYRYCNLYPRALAMVASGKINLKPLISKTFQLEDVQNAFEHFASGEPIKVLIQPNPPEQMV</sequence>
<evidence type="ECO:0000313" key="9">
    <source>
        <dbReference type="EMBL" id="CAI3993805.1"/>
    </source>
</evidence>
<reference evidence="10 11" key="2">
    <citation type="submission" date="2024-05" db="EMBL/GenBank/DDBJ databases">
        <authorList>
            <person name="Chen Y."/>
            <person name="Shah S."/>
            <person name="Dougan E. K."/>
            <person name="Thang M."/>
            <person name="Chan C."/>
        </authorList>
    </citation>
    <scope>NUCLEOTIDE SEQUENCE [LARGE SCALE GENOMIC DNA]</scope>
</reference>
<dbReference type="InterPro" id="IPR011032">
    <property type="entry name" value="GroES-like_sf"/>
</dbReference>
<comment type="similarity">
    <text evidence="2 7">Belongs to the zinc-containing alcohol dehydrogenase family.</text>
</comment>
<dbReference type="PANTHER" id="PTHR43161">
    <property type="entry name" value="SORBITOL DEHYDROGENASE"/>
    <property type="match status" value="1"/>
</dbReference>
<evidence type="ECO:0000313" key="11">
    <source>
        <dbReference type="Proteomes" id="UP001152797"/>
    </source>
</evidence>
<dbReference type="Gene3D" id="3.40.50.720">
    <property type="entry name" value="NAD(P)-binding Rossmann-like Domain"/>
    <property type="match status" value="1"/>
</dbReference>
<dbReference type="InterPro" id="IPR036291">
    <property type="entry name" value="NAD(P)-bd_dom_sf"/>
</dbReference>
<dbReference type="EMBL" id="CAMXCT020001879">
    <property type="protein sequence ID" value="CAL1147180.1"/>
    <property type="molecule type" value="Genomic_DNA"/>
</dbReference>
<dbReference type="InterPro" id="IPR013154">
    <property type="entry name" value="ADH-like_N"/>
</dbReference>
<dbReference type="CDD" id="cd05285">
    <property type="entry name" value="sorbitol_DH"/>
    <property type="match status" value="1"/>
</dbReference>
<keyword evidence="11" id="KW-1185">Reference proteome</keyword>
<reference evidence="9" key="1">
    <citation type="submission" date="2022-10" db="EMBL/GenBank/DDBJ databases">
        <authorList>
            <person name="Chen Y."/>
            <person name="Dougan E. K."/>
            <person name="Chan C."/>
            <person name="Rhodes N."/>
            <person name="Thang M."/>
        </authorList>
    </citation>
    <scope>NUCLEOTIDE SEQUENCE</scope>
</reference>
<dbReference type="OrthoDB" id="1879366at2759"/>
<name>A0A9P1CLV8_9DINO</name>
<dbReference type="SMART" id="SM00829">
    <property type="entry name" value="PKS_ER"/>
    <property type="match status" value="1"/>
</dbReference>
<dbReference type="GO" id="GO:0008270">
    <property type="term" value="F:zinc ion binding"/>
    <property type="evidence" value="ECO:0007669"/>
    <property type="project" value="InterPro"/>
</dbReference>
<dbReference type="Pfam" id="PF08240">
    <property type="entry name" value="ADH_N"/>
    <property type="match status" value="1"/>
</dbReference>
<feature type="domain" description="Enoyl reductase (ER)" evidence="8">
    <location>
        <begin position="22"/>
        <end position="363"/>
    </location>
</feature>
<dbReference type="Gene3D" id="3.90.180.10">
    <property type="entry name" value="Medium-chain alcohol dehydrogenases, catalytic domain"/>
    <property type="match status" value="1"/>
</dbReference>
<evidence type="ECO:0000256" key="3">
    <source>
        <dbReference type="ARBA" id="ARBA00022723"/>
    </source>
</evidence>
<keyword evidence="4 7" id="KW-0862">Zinc</keyword>